<protein>
    <recommendedName>
        <fullName evidence="3">BAG domain-containing protein</fullName>
    </recommendedName>
</protein>
<feature type="compositionally biased region" description="Polar residues" evidence="2">
    <location>
        <begin position="247"/>
        <end position="256"/>
    </location>
</feature>
<keyword evidence="1" id="KW-0175">Coiled coil</keyword>
<comment type="caution">
    <text evidence="5">The sequence shown here is derived from an EMBL/GenBank/DDBJ whole genome shotgun (WGS) entry which is preliminary data.</text>
</comment>
<feature type="compositionally biased region" description="Polar residues" evidence="2">
    <location>
        <begin position="1"/>
        <end position="14"/>
    </location>
</feature>
<accession>A0A813ZK00</accession>
<feature type="domain" description="BAG" evidence="3">
    <location>
        <begin position="356"/>
        <end position="428"/>
    </location>
</feature>
<feature type="compositionally biased region" description="Low complexity" evidence="2">
    <location>
        <begin position="307"/>
        <end position="320"/>
    </location>
</feature>
<evidence type="ECO:0000313" key="6">
    <source>
        <dbReference type="Proteomes" id="UP000663828"/>
    </source>
</evidence>
<dbReference type="Proteomes" id="UP000663828">
    <property type="component" value="Unassembled WGS sequence"/>
</dbReference>
<keyword evidence="6" id="KW-1185">Reference proteome</keyword>
<evidence type="ECO:0000259" key="3">
    <source>
        <dbReference type="PROSITE" id="PS51035"/>
    </source>
</evidence>
<feature type="compositionally biased region" description="Polar residues" evidence="2">
    <location>
        <begin position="95"/>
        <end position="105"/>
    </location>
</feature>
<evidence type="ECO:0000256" key="1">
    <source>
        <dbReference type="SAM" id="Coils"/>
    </source>
</evidence>
<evidence type="ECO:0000313" key="4">
    <source>
        <dbReference type="EMBL" id="CAF0864107.1"/>
    </source>
</evidence>
<name>A0A813ZK00_ADIRI</name>
<evidence type="ECO:0000256" key="2">
    <source>
        <dbReference type="SAM" id="MobiDB-lite"/>
    </source>
</evidence>
<dbReference type="EMBL" id="CAJNOR010000386">
    <property type="protein sequence ID" value="CAF0899004.1"/>
    <property type="molecule type" value="Genomic_DNA"/>
</dbReference>
<reference evidence="5" key="1">
    <citation type="submission" date="2021-02" db="EMBL/GenBank/DDBJ databases">
        <authorList>
            <person name="Nowell W R."/>
        </authorList>
    </citation>
    <scope>NUCLEOTIDE SEQUENCE</scope>
</reference>
<dbReference type="InterPro" id="IPR036533">
    <property type="entry name" value="BAG_dom_sf"/>
</dbReference>
<feature type="compositionally biased region" description="Polar residues" evidence="2">
    <location>
        <begin position="23"/>
        <end position="73"/>
    </location>
</feature>
<dbReference type="Pfam" id="PF02179">
    <property type="entry name" value="BAG"/>
    <property type="match status" value="1"/>
</dbReference>
<feature type="coiled-coil region" evidence="1">
    <location>
        <begin position="348"/>
        <end position="375"/>
    </location>
</feature>
<sequence length="482" mass="53448">MSSTNSSGRPTGSVTIPVEIIRDSNSTGSQSHSRQNSPYRTVLNDNSYSGFSDSSPRGSNSNGRFQPRHSPNTAYDRVIHNSQFNQPTHDYPSYPQYQDSQFRHSPSRMYDSNLSQLRRSHEDLLSTPFESLHTNTQPFAPFMSPFSSGFPNDSDFIQPMRFSSPNRRSFDALNDSPDMHQNFPSTRQYQSEQTQPQQQQPNYRTTYQTQHQPQSQQQQPNYGNQAFYNPNIVYTDEFGQPTDHYHQNTFQGSGNNAAHDRSHSPASKRGASPAQPSPTPQQQQEQEPELKMASDSDGPIPMPGPSSPANSTSAPTTQPTEPQASSAETNAPTMNTATPPPEPVRDPNTIALEKLEQIKRMLNALEKDVDAFNGSTRNDLAYKMLDEQALKIMICCDELVDVSADIKDKRKEMIRNVQRAIGKLESKVPSTPAVENNSNPMEIAIVPPTESNVTTNEGVASNATLSTSNSQNTSATEQSIPS</sequence>
<dbReference type="InterPro" id="IPR003103">
    <property type="entry name" value="BAG_domain"/>
</dbReference>
<feature type="compositionally biased region" description="Low complexity" evidence="2">
    <location>
        <begin position="327"/>
        <end position="337"/>
    </location>
</feature>
<gene>
    <name evidence="4" type="ORF">EDS130_LOCUS7958</name>
    <name evidence="5" type="ORF">XAT740_LOCUS7919</name>
</gene>
<dbReference type="EMBL" id="CAJNOJ010000025">
    <property type="protein sequence ID" value="CAF0864107.1"/>
    <property type="molecule type" value="Genomic_DNA"/>
</dbReference>
<dbReference type="PROSITE" id="PS51035">
    <property type="entry name" value="BAG"/>
    <property type="match status" value="1"/>
</dbReference>
<dbReference type="SUPFAM" id="SSF63491">
    <property type="entry name" value="BAG domain"/>
    <property type="match status" value="1"/>
</dbReference>
<dbReference type="GO" id="GO:0051087">
    <property type="term" value="F:protein-folding chaperone binding"/>
    <property type="evidence" value="ECO:0007669"/>
    <property type="project" value="InterPro"/>
</dbReference>
<feature type="region of interest" description="Disordered" evidence="2">
    <location>
        <begin position="160"/>
        <end position="347"/>
    </location>
</feature>
<feature type="region of interest" description="Disordered" evidence="2">
    <location>
        <begin position="1"/>
        <end position="105"/>
    </location>
</feature>
<dbReference type="Gene3D" id="1.20.58.120">
    <property type="entry name" value="BAG domain"/>
    <property type="match status" value="1"/>
</dbReference>
<organism evidence="5 6">
    <name type="scientific">Adineta ricciae</name>
    <name type="common">Rotifer</name>
    <dbReference type="NCBI Taxonomy" id="249248"/>
    <lineage>
        <taxon>Eukaryota</taxon>
        <taxon>Metazoa</taxon>
        <taxon>Spiralia</taxon>
        <taxon>Gnathifera</taxon>
        <taxon>Rotifera</taxon>
        <taxon>Eurotatoria</taxon>
        <taxon>Bdelloidea</taxon>
        <taxon>Adinetida</taxon>
        <taxon>Adinetidae</taxon>
        <taxon>Adineta</taxon>
    </lineage>
</organism>
<feature type="region of interest" description="Disordered" evidence="2">
    <location>
        <begin position="450"/>
        <end position="482"/>
    </location>
</feature>
<feature type="compositionally biased region" description="Low complexity" evidence="2">
    <location>
        <begin position="186"/>
        <end position="225"/>
    </location>
</feature>
<evidence type="ECO:0000313" key="5">
    <source>
        <dbReference type="EMBL" id="CAF0899004.1"/>
    </source>
</evidence>
<dbReference type="AlphaFoldDB" id="A0A813ZK00"/>
<proteinExistence type="predicted"/>
<dbReference type="Proteomes" id="UP000663852">
    <property type="component" value="Unassembled WGS sequence"/>
</dbReference>
<dbReference type="OrthoDB" id="333905at2759"/>